<reference evidence="1" key="1">
    <citation type="submission" date="2022-12" db="EMBL/GenBank/DDBJ databases">
        <title>Genome Sequence of Lasiodiplodia mahajangana.</title>
        <authorList>
            <person name="Buettner E."/>
        </authorList>
    </citation>
    <scope>NUCLEOTIDE SEQUENCE</scope>
    <source>
        <strain evidence="1">VT137</strain>
    </source>
</reference>
<dbReference type="EMBL" id="JAPUUL010000845">
    <property type="protein sequence ID" value="KAJ8129161.1"/>
    <property type="molecule type" value="Genomic_DNA"/>
</dbReference>
<sequence>MSGIEAVGLVLGIIPLIISALEHYQEGKSAVSTWRRHVRIVRSLVRNLKIEQGNLYNTCELLLSGIIPPVNLNPMLDEPFGPLWQDKRIKKRIEERLNRSYNVFEETVGEMLAIMKELESNLEFKPEGQPEQYMSGAVERNMKRASLVINRSSYDAALQGLTLKNQTLATIVSDSLKLEPFRRQRSRGKYLGLLRKILSSIYKALQLGLHGTCPQKHGMNLQLLDPGLSLRGDEESIIGKLDFRVILLHNIVDLASPLPQSWIWKEVKLQVDVSSGNHRARFILSRRPQIEEMAIRDRPSEVNNSIPAATSPPKLVTGKLCQALSIDNFGMTCGYVTDPSVDEYGQFGVSRIDDIRDSCELTFVSIRDIMATPVRWRRGTTPSPTEKLGLASTIASGILQLQTTPWLSVVMTSDTLYLARFDSVVKFDRVYISKTASEDLCHHSPICHGPCEIIRAEGFDSELIWGLFVLLIEVIFWRAIDDILSERFALNVAGTSPSDIFDCGTGPGFKILPDLLSHVALVGGQEYRNAVQNCLKLAFDNSIDLGQDAIRQQIYNNIITPIEESCESSNEVIVVTGGVEITF</sequence>
<evidence type="ECO:0000313" key="2">
    <source>
        <dbReference type="Proteomes" id="UP001153332"/>
    </source>
</evidence>
<name>A0ACC2JNW4_9PEZI</name>
<dbReference type="Proteomes" id="UP001153332">
    <property type="component" value="Unassembled WGS sequence"/>
</dbReference>
<comment type="caution">
    <text evidence="1">The sequence shown here is derived from an EMBL/GenBank/DDBJ whole genome shotgun (WGS) entry which is preliminary data.</text>
</comment>
<evidence type="ECO:0000313" key="1">
    <source>
        <dbReference type="EMBL" id="KAJ8129161.1"/>
    </source>
</evidence>
<keyword evidence="2" id="KW-1185">Reference proteome</keyword>
<organism evidence="1 2">
    <name type="scientific">Lasiodiplodia mahajangana</name>
    <dbReference type="NCBI Taxonomy" id="1108764"/>
    <lineage>
        <taxon>Eukaryota</taxon>
        <taxon>Fungi</taxon>
        <taxon>Dikarya</taxon>
        <taxon>Ascomycota</taxon>
        <taxon>Pezizomycotina</taxon>
        <taxon>Dothideomycetes</taxon>
        <taxon>Dothideomycetes incertae sedis</taxon>
        <taxon>Botryosphaeriales</taxon>
        <taxon>Botryosphaeriaceae</taxon>
        <taxon>Lasiodiplodia</taxon>
    </lineage>
</organism>
<accession>A0ACC2JNW4</accession>
<gene>
    <name evidence="1" type="ORF">O1611_g4471</name>
</gene>
<proteinExistence type="predicted"/>
<protein>
    <submittedName>
        <fullName evidence="1">Uncharacterized protein</fullName>
    </submittedName>
</protein>